<dbReference type="EMBL" id="CAOS01000014">
    <property type="protein sequence ID" value="CCO09220.1"/>
    <property type="molecule type" value="Genomic_DNA"/>
</dbReference>
<sequence length="48" mass="5700">MKPTAWAFIPIGVAQKRLYRSDQTNHPWGLWNPRYTFPPVVRQFTVAR</sequence>
<name>K8E0W7_9FIRM</name>
<dbReference type="Proteomes" id="UP000009315">
    <property type="component" value="Unassembled WGS sequence"/>
</dbReference>
<keyword evidence="2" id="KW-1185">Reference proteome</keyword>
<protein>
    <submittedName>
        <fullName evidence="1">Uncharacterized protein</fullName>
    </submittedName>
</protein>
<reference evidence="1 2" key="1">
    <citation type="journal article" date="2013" name="Genome Announc.">
        <title>Genome Sequence of the Sulfate-Reducing Bacterium Desulfotomaculum hydrothermale Lam5(T).</title>
        <authorList>
            <person name="Amin O."/>
            <person name="Fardeau M.L."/>
            <person name="Valette O."/>
            <person name="Hirschler-Rea A."/>
            <person name="Barbe V."/>
            <person name="Medigue C."/>
            <person name="Vacherie B."/>
            <person name="Ollivier B."/>
            <person name="Bertin P.N."/>
            <person name="Dolla A."/>
        </authorList>
    </citation>
    <scope>NUCLEOTIDE SEQUENCE [LARGE SCALE GENOMIC DNA]</scope>
    <source>
        <strain evidence="2">Lam5 / DSM 18033</strain>
    </source>
</reference>
<dbReference type="AlphaFoldDB" id="K8E0W7"/>
<dbReference type="STRING" id="1121428.DESHY_70006"/>
<evidence type="ECO:0000313" key="2">
    <source>
        <dbReference type="Proteomes" id="UP000009315"/>
    </source>
</evidence>
<gene>
    <name evidence="1" type="ORF">DESHY_70006</name>
</gene>
<accession>K8E0W7</accession>
<evidence type="ECO:0000313" key="1">
    <source>
        <dbReference type="EMBL" id="CCO09220.1"/>
    </source>
</evidence>
<proteinExistence type="predicted"/>
<organism evidence="1 2">
    <name type="scientific">Desulforamulus hydrothermalis Lam5 = DSM 18033</name>
    <dbReference type="NCBI Taxonomy" id="1121428"/>
    <lineage>
        <taxon>Bacteria</taxon>
        <taxon>Bacillati</taxon>
        <taxon>Bacillota</taxon>
        <taxon>Clostridia</taxon>
        <taxon>Eubacteriales</taxon>
        <taxon>Peptococcaceae</taxon>
        <taxon>Desulforamulus</taxon>
    </lineage>
</organism>
<comment type="caution">
    <text evidence="1">The sequence shown here is derived from an EMBL/GenBank/DDBJ whole genome shotgun (WGS) entry which is preliminary data.</text>
</comment>